<dbReference type="OrthoDB" id="9797498at2"/>
<comment type="caution">
    <text evidence="2">The sequence shown here is derived from an EMBL/GenBank/DDBJ whole genome shotgun (WGS) entry which is preliminary data.</text>
</comment>
<keyword evidence="3" id="KW-1185">Reference proteome</keyword>
<organism evidence="2 3">
    <name type="scientific">Oxobacter pfennigii</name>
    <dbReference type="NCBI Taxonomy" id="36849"/>
    <lineage>
        <taxon>Bacteria</taxon>
        <taxon>Bacillati</taxon>
        <taxon>Bacillota</taxon>
        <taxon>Clostridia</taxon>
        <taxon>Eubacteriales</taxon>
        <taxon>Clostridiaceae</taxon>
        <taxon>Oxobacter</taxon>
    </lineage>
</organism>
<sequence length="300" mass="34313">MLIEAHAHIAFSNHYTRQDFVKAEVQQKIEWIKENFRQYKKRNINAIRDGGDGIDAAKISREIALSEGIIYKSPVYAIYRRGFYGSFLGKPIDDIKGFKEEFKLLMKQKPDHLKIILTGIVNFEKYGDVGETTFTLDELKYMVQCAKDNCLPVMVHTNGPEGVKRAVEAGADTIEHGYLMSESEIYKIAEKNIIWLPTLAPLGNILLSRDPKFEKEREVIDKVYKRQTENIKKARDIGVKIALGSDSGAYKVEHGQGLLDEIEQFEMIGFDKKDLIRMCFENGAKSLNLTQQEKDLIMKI</sequence>
<dbReference type="SUPFAM" id="SSF51556">
    <property type="entry name" value="Metallo-dependent hydrolases"/>
    <property type="match status" value="1"/>
</dbReference>
<name>A0A0P9AK29_9CLOT</name>
<evidence type="ECO:0000313" key="2">
    <source>
        <dbReference type="EMBL" id="KPU45729.1"/>
    </source>
</evidence>
<dbReference type="PATRIC" id="fig|36849.3.peg.1029"/>
<gene>
    <name evidence="2" type="ORF">OXPF_09630</name>
</gene>
<dbReference type="InterPro" id="IPR032466">
    <property type="entry name" value="Metal_Hydrolase"/>
</dbReference>
<dbReference type="PANTHER" id="PTHR43135">
    <property type="entry name" value="ALPHA-D-RIBOSE 1-METHYLPHOSPHONATE 5-TRIPHOSPHATE DIPHOSPHATASE"/>
    <property type="match status" value="1"/>
</dbReference>
<dbReference type="Pfam" id="PF01979">
    <property type="entry name" value="Amidohydro_1"/>
    <property type="match status" value="1"/>
</dbReference>
<protein>
    <submittedName>
        <fullName evidence="2">Amidohydrolase family protein</fullName>
    </submittedName>
</protein>
<dbReference type="GO" id="GO:0016787">
    <property type="term" value="F:hydrolase activity"/>
    <property type="evidence" value="ECO:0007669"/>
    <property type="project" value="UniProtKB-KW"/>
</dbReference>
<accession>A0A0P9AK29</accession>
<reference evidence="2 3" key="1">
    <citation type="submission" date="2015-09" db="EMBL/GenBank/DDBJ databases">
        <title>Genome sequence of Oxobacter pfennigii DSM 3222.</title>
        <authorList>
            <person name="Poehlein A."/>
            <person name="Bengelsdorf F.R."/>
            <person name="Schiel-Bengelsdorf B."/>
            <person name="Duerre P."/>
            <person name="Daniel R."/>
        </authorList>
    </citation>
    <scope>NUCLEOTIDE SEQUENCE [LARGE SCALE GENOMIC DNA]</scope>
    <source>
        <strain evidence="2 3">DSM 3222</strain>
    </source>
</reference>
<dbReference type="Gene3D" id="3.20.20.140">
    <property type="entry name" value="Metal-dependent hydrolases"/>
    <property type="match status" value="1"/>
</dbReference>
<dbReference type="AlphaFoldDB" id="A0A0P9AK29"/>
<dbReference type="RefSeq" id="WP_054874058.1">
    <property type="nucleotide sequence ID" value="NZ_LKET01000021.1"/>
</dbReference>
<dbReference type="InterPro" id="IPR006680">
    <property type="entry name" value="Amidohydro-rel"/>
</dbReference>
<dbReference type="STRING" id="36849.OXPF_09630"/>
<dbReference type="EMBL" id="LKET01000021">
    <property type="protein sequence ID" value="KPU45729.1"/>
    <property type="molecule type" value="Genomic_DNA"/>
</dbReference>
<evidence type="ECO:0000313" key="3">
    <source>
        <dbReference type="Proteomes" id="UP000050326"/>
    </source>
</evidence>
<keyword evidence="2" id="KW-0378">Hydrolase</keyword>
<proteinExistence type="predicted"/>
<dbReference type="PANTHER" id="PTHR43135:SF3">
    <property type="entry name" value="ALPHA-D-RIBOSE 1-METHYLPHOSPHONATE 5-TRIPHOSPHATE DIPHOSPHATASE"/>
    <property type="match status" value="1"/>
</dbReference>
<evidence type="ECO:0000259" key="1">
    <source>
        <dbReference type="Pfam" id="PF01979"/>
    </source>
</evidence>
<dbReference type="InterPro" id="IPR051781">
    <property type="entry name" value="Metallo-dep_Hydrolase"/>
</dbReference>
<dbReference type="Proteomes" id="UP000050326">
    <property type="component" value="Unassembled WGS sequence"/>
</dbReference>
<feature type="domain" description="Amidohydrolase-related" evidence="1">
    <location>
        <begin position="35"/>
        <end position="290"/>
    </location>
</feature>